<gene>
    <name evidence="2" type="ORF">QY95_01785</name>
</gene>
<dbReference type="EMBL" id="JWIR02000032">
    <property type="protein sequence ID" value="KKB40152.1"/>
    <property type="molecule type" value="Genomic_DNA"/>
</dbReference>
<dbReference type="RefSeq" id="WP_040037761.1">
    <property type="nucleotide sequence ID" value="NZ_JWIQ02000080.1"/>
</dbReference>
<sequence>MDDTVVIGLYRHGLTVDNERKAYSGWTDSILSEEGKKELKRIQPCLPAYEKVVTSDLQRCVHTAGLLFPEHSTEAWPEFREMNFGRWEGKMHKEAESIEEYRVWVNDPFSHPIPEGESFQEFAARIENGWYKWLDELKEQRIQRAALVTHGGVIRYLLTQFAGEKKAFWEWQAENGRGYELTSSLSALRRGERCSSLQAVPLMAKSNG</sequence>
<dbReference type="SMART" id="SM00855">
    <property type="entry name" value="PGAM"/>
    <property type="match status" value="1"/>
</dbReference>
<dbReference type="Pfam" id="PF00300">
    <property type="entry name" value="His_Phos_1"/>
    <property type="match status" value="1"/>
</dbReference>
<proteinExistence type="predicted"/>
<organism evidence="2 3">
    <name type="scientific">Bacillus thermotolerans</name>
    <name type="common">Quasibacillus thermotolerans</name>
    <dbReference type="NCBI Taxonomy" id="1221996"/>
    <lineage>
        <taxon>Bacteria</taxon>
        <taxon>Bacillati</taxon>
        <taxon>Bacillota</taxon>
        <taxon>Bacilli</taxon>
        <taxon>Bacillales</taxon>
        <taxon>Bacillaceae</taxon>
        <taxon>Bacillus</taxon>
    </lineage>
</organism>
<dbReference type="GO" id="GO:0016791">
    <property type="term" value="F:phosphatase activity"/>
    <property type="evidence" value="ECO:0007669"/>
    <property type="project" value="TreeGrafter"/>
</dbReference>
<evidence type="ECO:0000313" key="2">
    <source>
        <dbReference type="EMBL" id="KKB40152.1"/>
    </source>
</evidence>
<dbReference type="AlphaFoldDB" id="A0A0F5I4V0"/>
<evidence type="ECO:0000313" key="3">
    <source>
        <dbReference type="Proteomes" id="UP000031563"/>
    </source>
</evidence>
<feature type="binding site" evidence="1">
    <location>
        <begin position="11"/>
        <end position="18"/>
    </location>
    <ligand>
        <name>substrate</name>
    </ligand>
</feature>
<dbReference type="Proteomes" id="UP000031563">
    <property type="component" value="Unassembled WGS sequence"/>
</dbReference>
<feature type="binding site" evidence="1">
    <location>
        <position position="59"/>
    </location>
    <ligand>
        <name>substrate</name>
    </ligand>
</feature>
<keyword evidence="3" id="KW-1185">Reference proteome</keyword>
<dbReference type="InterPro" id="IPR029033">
    <property type="entry name" value="His_PPase_superfam"/>
</dbReference>
<dbReference type="PANTHER" id="PTHR48100:SF1">
    <property type="entry name" value="HISTIDINE PHOSPHATASE FAMILY PROTEIN-RELATED"/>
    <property type="match status" value="1"/>
</dbReference>
<dbReference type="SUPFAM" id="SSF53254">
    <property type="entry name" value="Phosphoglycerate mutase-like"/>
    <property type="match status" value="1"/>
</dbReference>
<dbReference type="PANTHER" id="PTHR48100">
    <property type="entry name" value="BROAD-SPECIFICITY PHOSPHATASE YOR283W-RELATED"/>
    <property type="match status" value="1"/>
</dbReference>
<accession>A0A0F5I4V0</accession>
<name>A0A0F5I4V0_BACTR</name>
<dbReference type="CDD" id="cd07067">
    <property type="entry name" value="HP_PGM_like"/>
    <property type="match status" value="1"/>
</dbReference>
<reference evidence="2" key="1">
    <citation type="submission" date="2015-02" db="EMBL/GenBank/DDBJ databases">
        <title>Genome Assembly of Bacillaceae bacterium MTCC 8252.</title>
        <authorList>
            <person name="Verma A."/>
            <person name="Khatri I."/>
            <person name="Mual P."/>
            <person name="Subramanian S."/>
            <person name="Krishnamurthi S."/>
        </authorList>
    </citation>
    <scope>NUCLEOTIDE SEQUENCE [LARGE SCALE GENOMIC DNA]</scope>
    <source>
        <strain evidence="2">MTCC 8252</strain>
    </source>
</reference>
<dbReference type="STRING" id="1221996.QY95_01785"/>
<dbReference type="Gene3D" id="3.40.50.1240">
    <property type="entry name" value="Phosphoglycerate mutase-like"/>
    <property type="match status" value="1"/>
</dbReference>
<comment type="caution">
    <text evidence="2">The sequence shown here is derived from an EMBL/GenBank/DDBJ whole genome shotgun (WGS) entry which is preliminary data.</text>
</comment>
<dbReference type="InterPro" id="IPR050275">
    <property type="entry name" value="PGM_Phosphatase"/>
</dbReference>
<dbReference type="InterPro" id="IPR013078">
    <property type="entry name" value="His_Pase_superF_clade-1"/>
</dbReference>
<dbReference type="OrthoDB" id="9783269at2"/>
<protein>
    <submittedName>
        <fullName evidence="2">Alpha-ribazole-5'-phosphate phosphatase</fullName>
    </submittedName>
</protein>
<dbReference type="GO" id="GO:0005737">
    <property type="term" value="C:cytoplasm"/>
    <property type="evidence" value="ECO:0007669"/>
    <property type="project" value="TreeGrafter"/>
</dbReference>
<evidence type="ECO:0000256" key="1">
    <source>
        <dbReference type="PIRSR" id="PIRSR613078-2"/>
    </source>
</evidence>